<dbReference type="RefSeq" id="WP_186900869.1">
    <property type="nucleotide sequence ID" value="NZ_JACOOT010000008.1"/>
</dbReference>
<dbReference type="AlphaFoldDB" id="A0A8I0AGT3"/>
<dbReference type="InterPro" id="IPR037041">
    <property type="entry name" value="Trigger_fac_C_sf"/>
</dbReference>
<dbReference type="InterPro" id="IPR046357">
    <property type="entry name" value="PPIase_dom_sf"/>
</dbReference>
<keyword evidence="5 10" id="KW-0697">Rotamase</keyword>
<keyword evidence="8" id="KW-0131">Cell cycle</keyword>
<feature type="compositionally biased region" description="Acidic residues" evidence="11">
    <location>
        <begin position="378"/>
        <end position="397"/>
    </location>
</feature>
<evidence type="ECO:0000256" key="7">
    <source>
        <dbReference type="ARBA" id="ARBA00023235"/>
    </source>
</evidence>
<dbReference type="Pfam" id="PF00254">
    <property type="entry name" value="FKBP_C"/>
    <property type="match status" value="1"/>
</dbReference>
<dbReference type="Gene3D" id="1.10.3120.10">
    <property type="entry name" value="Trigger factor, C-terminal domain"/>
    <property type="match status" value="1"/>
</dbReference>
<dbReference type="Proteomes" id="UP000652847">
    <property type="component" value="Unassembled WGS sequence"/>
</dbReference>
<evidence type="ECO:0000256" key="6">
    <source>
        <dbReference type="ARBA" id="ARBA00023186"/>
    </source>
</evidence>
<dbReference type="SUPFAM" id="SSF54534">
    <property type="entry name" value="FKBP-like"/>
    <property type="match status" value="1"/>
</dbReference>
<dbReference type="InterPro" id="IPR027304">
    <property type="entry name" value="Trigger_fact/SurA_dom_sf"/>
</dbReference>
<evidence type="ECO:0000256" key="8">
    <source>
        <dbReference type="ARBA" id="ARBA00023306"/>
    </source>
</evidence>
<protein>
    <recommendedName>
        <fullName evidence="10">peptidylprolyl isomerase</fullName>
        <ecNumber evidence="10">5.2.1.8</ecNumber>
    </recommendedName>
</protein>
<comment type="subcellular location">
    <subcellularLocation>
        <location evidence="2">Cytoplasm</location>
    </subcellularLocation>
</comment>
<comment type="function">
    <text evidence="9">Involved in protein export. Acts as a chaperone by maintaining the newly synthesized protein in an open conformation. Functions as a peptidyl-prolyl cis-trans isomerase.</text>
</comment>
<dbReference type="FunFam" id="3.10.50.40:FF:000001">
    <property type="entry name" value="Trigger factor"/>
    <property type="match status" value="1"/>
</dbReference>
<evidence type="ECO:0000256" key="9">
    <source>
        <dbReference type="ARBA" id="ARBA00024849"/>
    </source>
</evidence>
<dbReference type="GO" id="GO:0051301">
    <property type="term" value="P:cell division"/>
    <property type="evidence" value="ECO:0007669"/>
    <property type="project" value="UniProtKB-KW"/>
</dbReference>
<feature type="compositionally biased region" description="Acidic residues" evidence="11">
    <location>
        <begin position="432"/>
        <end position="442"/>
    </location>
</feature>
<keyword evidence="7 10" id="KW-0413">Isomerase</keyword>
<evidence type="ECO:0000256" key="5">
    <source>
        <dbReference type="ARBA" id="ARBA00023110"/>
    </source>
</evidence>
<comment type="similarity">
    <text evidence="3">Belongs to the FKBP-type PPIase family. Tig subfamily.</text>
</comment>
<dbReference type="Pfam" id="PF05698">
    <property type="entry name" value="Trigger_C"/>
    <property type="match status" value="1"/>
</dbReference>
<dbReference type="PROSITE" id="PS50059">
    <property type="entry name" value="FKBP_PPIASE"/>
    <property type="match status" value="1"/>
</dbReference>
<evidence type="ECO:0000256" key="3">
    <source>
        <dbReference type="ARBA" id="ARBA00005464"/>
    </source>
</evidence>
<feature type="chain" id="PRO_5038714059" description="peptidylprolyl isomerase" evidence="12">
    <location>
        <begin position="21"/>
        <end position="442"/>
    </location>
</feature>
<dbReference type="SUPFAM" id="SSF109998">
    <property type="entry name" value="Triger factor/SurA peptide-binding domain-like"/>
    <property type="match status" value="1"/>
</dbReference>
<evidence type="ECO:0000256" key="2">
    <source>
        <dbReference type="ARBA" id="ARBA00004496"/>
    </source>
</evidence>
<dbReference type="InterPro" id="IPR005215">
    <property type="entry name" value="Trig_fac"/>
</dbReference>
<feature type="region of interest" description="Disordered" evidence="11">
    <location>
        <begin position="378"/>
        <end position="442"/>
    </location>
</feature>
<feature type="signal peptide" evidence="12">
    <location>
        <begin position="1"/>
        <end position="20"/>
    </location>
</feature>
<sequence length="442" mass="48052">MKRKAYLAALVMCMALAVNGCGNNKSEADSSDAQATEQDADTSSSKTDSEGNTRLVSVDSVEKYVTIADYKGITLDNTVQEVTDTDIDNRVAENLQNKSETVNDADAVIQNGDTATINFVGTKDGEAFEGGTANNYDLVIGSGTMIPGFEEGIVGMKKGETKDVTVTFPESYRSSDLAGQEAVFQITVQSFKRPPELTDDWVTANTDYQNTDEYKESVRSELEQENQEQAENSLRSTAWNTVYTNSEVVEYPEEDVNDAVETFKKQAEAYAKQADMELEDFVESQGVSMDDFEAQCQQYAQAKVKQNLIIQGIMDAEGMTLDDEECLAIQDQLVEQYASGDLAALIDTYGQVAVDETIGLMRVEDFIIANANYDQTAGEDAEAADTEEGQTTDEAGEEQTAAGETEEEKQDTANDGADSEKADSNADAQDTNTEDSSQEGAE</sequence>
<keyword evidence="4" id="KW-0132">Cell division</keyword>
<evidence type="ECO:0000256" key="4">
    <source>
        <dbReference type="ARBA" id="ARBA00022618"/>
    </source>
</evidence>
<dbReference type="GO" id="GO:0015031">
    <property type="term" value="P:protein transport"/>
    <property type="evidence" value="ECO:0007669"/>
    <property type="project" value="InterPro"/>
</dbReference>
<evidence type="ECO:0000313" key="14">
    <source>
        <dbReference type="EMBL" id="MBC5650103.1"/>
    </source>
</evidence>
<feature type="region of interest" description="Disordered" evidence="11">
    <location>
        <begin position="24"/>
        <end position="54"/>
    </location>
</feature>
<organism evidence="14 15">
    <name type="scientific">Blautia segnis</name>
    <dbReference type="NCBI Taxonomy" id="2763030"/>
    <lineage>
        <taxon>Bacteria</taxon>
        <taxon>Bacillati</taxon>
        <taxon>Bacillota</taxon>
        <taxon>Clostridia</taxon>
        <taxon>Lachnospirales</taxon>
        <taxon>Lachnospiraceae</taxon>
        <taxon>Blautia</taxon>
    </lineage>
</organism>
<evidence type="ECO:0000256" key="10">
    <source>
        <dbReference type="PROSITE-ProRule" id="PRU00277"/>
    </source>
</evidence>
<evidence type="ECO:0000313" key="15">
    <source>
        <dbReference type="Proteomes" id="UP000652847"/>
    </source>
</evidence>
<dbReference type="GO" id="GO:0003755">
    <property type="term" value="F:peptidyl-prolyl cis-trans isomerase activity"/>
    <property type="evidence" value="ECO:0007669"/>
    <property type="project" value="UniProtKB-KW"/>
</dbReference>
<accession>A0A8I0AGT3</accession>
<feature type="domain" description="PPIase FKBP-type" evidence="13">
    <location>
        <begin position="112"/>
        <end position="172"/>
    </location>
</feature>
<gene>
    <name evidence="14" type="primary">tig</name>
    <name evidence="14" type="ORF">H8S54_02930</name>
</gene>
<dbReference type="EMBL" id="JACOOT010000008">
    <property type="protein sequence ID" value="MBC5650103.1"/>
    <property type="molecule type" value="Genomic_DNA"/>
</dbReference>
<dbReference type="Gene3D" id="3.10.50.40">
    <property type="match status" value="1"/>
</dbReference>
<comment type="caution">
    <text evidence="14">The sequence shown here is derived from an EMBL/GenBank/DDBJ whole genome shotgun (WGS) entry which is preliminary data.</text>
</comment>
<dbReference type="NCBIfam" id="TIGR00115">
    <property type="entry name" value="tig"/>
    <property type="match status" value="1"/>
</dbReference>
<dbReference type="EC" id="5.2.1.8" evidence="10"/>
<keyword evidence="12" id="KW-0732">Signal</keyword>
<dbReference type="GO" id="GO:0005737">
    <property type="term" value="C:cytoplasm"/>
    <property type="evidence" value="ECO:0007669"/>
    <property type="project" value="UniProtKB-SubCell"/>
</dbReference>
<evidence type="ECO:0000256" key="12">
    <source>
        <dbReference type="SAM" id="SignalP"/>
    </source>
</evidence>
<comment type="catalytic activity">
    <reaction evidence="1 10">
        <text>[protein]-peptidylproline (omega=180) = [protein]-peptidylproline (omega=0)</text>
        <dbReference type="Rhea" id="RHEA:16237"/>
        <dbReference type="Rhea" id="RHEA-COMP:10747"/>
        <dbReference type="Rhea" id="RHEA-COMP:10748"/>
        <dbReference type="ChEBI" id="CHEBI:83833"/>
        <dbReference type="ChEBI" id="CHEBI:83834"/>
        <dbReference type="EC" id="5.2.1.8"/>
    </reaction>
</comment>
<proteinExistence type="inferred from homology"/>
<reference evidence="14 15" key="1">
    <citation type="submission" date="2020-08" db="EMBL/GenBank/DDBJ databases">
        <title>Genome public.</title>
        <authorList>
            <person name="Liu C."/>
            <person name="Sun Q."/>
        </authorList>
    </citation>
    <scope>NUCLEOTIDE SEQUENCE [LARGE SCALE GENOMIC DNA]</scope>
    <source>
        <strain evidence="14 15">BX17</strain>
    </source>
</reference>
<dbReference type="InterPro" id="IPR001179">
    <property type="entry name" value="PPIase_FKBP_dom"/>
</dbReference>
<evidence type="ECO:0000259" key="13">
    <source>
        <dbReference type="PROSITE" id="PS50059"/>
    </source>
</evidence>
<keyword evidence="15" id="KW-1185">Reference proteome</keyword>
<evidence type="ECO:0000256" key="11">
    <source>
        <dbReference type="SAM" id="MobiDB-lite"/>
    </source>
</evidence>
<evidence type="ECO:0000256" key="1">
    <source>
        <dbReference type="ARBA" id="ARBA00000971"/>
    </source>
</evidence>
<dbReference type="GO" id="GO:0006457">
    <property type="term" value="P:protein folding"/>
    <property type="evidence" value="ECO:0007669"/>
    <property type="project" value="InterPro"/>
</dbReference>
<dbReference type="InterPro" id="IPR008880">
    <property type="entry name" value="Trigger_fac_C"/>
</dbReference>
<keyword evidence="6" id="KW-0143">Chaperone</keyword>
<name>A0A8I0AGT3_9FIRM</name>